<dbReference type="Gene3D" id="4.10.1090.10">
    <property type="entry name" value="Endosialidase, domain 4"/>
    <property type="match status" value="1"/>
</dbReference>
<keyword evidence="5" id="KW-1185">Reference proteome</keyword>
<evidence type="ECO:0000259" key="3">
    <source>
        <dbReference type="PROSITE" id="PS51688"/>
    </source>
</evidence>
<evidence type="ECO:0000313" key="5">
    <source>
        <dbReference type="Proteomes" id="UP000319848"/>
    </source>
</evidence>
<organism evidence="4 5">
    <name type="scientific">Flavobacterium cauense R2A-7</name>
    <dbReference type="NCBI Taxonomy" id="1341154"/>
    <lineage>
        <taxon>Bacteria</taxon>
        <taxon>Pseudomonadati</taxon>
        <taxon>Bacteroidota</taxon>
        <taxon>Flavobacteriia</taxon>
        <taxon>Flavobacteriales</taxon>
        <taxon>Flavobacteriaceae</taxon>
        <taxon>Flavobacterium</taxon>
    </lineage>
</organism>
<name>A0A562LWX6_9FLAO</name>
<dbReference type="PROSITE" id="PS51688">
    <property type="entry name" value="ICA"/>
    <property type="match status" value="1"/>
</dbReference>
<dbReference type="AlphaFoldDB" id="A0A562LWX6"/>
<gene>
    <name evidence="4" type="ORF">IP98_01680</name>
</gene>
<evidence type="ECO:0000313" key="4">
    <source>
        <dbReference type="EMBL" id="TWI12106.1"/>
    </source>
</evidence>
<proteinExistence type="predicted"/>
<feature type="chain" id="PRO_5022147936" evidence="2">
    <location>
        <begin position="21"/>
        <end position="408"/>
    </location>
</feature>
<keyword evidence="1" id="KW-0175">Coiled coil</keyword>
<dbReference type="Pfam" id="PF13884">
    <property type="entry name" value="Peptidase_S74"/>
    <property type="match status" value="1"/>
</dbReference>
<comment type="caution">
    <text evidence="4">The sequence shown here is derived from an EMBL/GenBank/DDBJ whole genome shotgun (WGS) entry which is preliminary data.</text>
</comment>
<evidence type="ECO:0000256" key="2">
    <source>
        <dbReference type="SAM" id="SignalP"/>
    </source>
</evidence>
<dbReference type="Proteomes" id="UP000319848">
    <property type="component" value="Unassembled WGS sequence"/>
</dbReference>
<dbReference type="InterPro" id="IPR044914">
    <property type="entry name" value="Endosialidase_C_dom_sf"/>
</dbReference>
<dbReference type="OrthoDB" id="1399757at2"/>
<dbReference type="EMBL" id="VLKQ01000007">
    <property type="protein sequence ID" value="TWI12106.1"/>
    <property type="molecule type" value="Genomic_DNA"/>
</dbReference>
<sequence length="408" mass="45260">MKTILTFLFTLLPLSIGAQVGINTTTPHPSSMLELNSTVSGILIPRMTQVQKTAIATPATGLLIYQTDNVTGFWYYNGTAWVTFSSTGWNILGDAGTNPTTNFLGTTDNQDFVIATNNNERVRIQTDGDIGVNQPNPTTKIHITGTNPSFRLEDGSQAANKVLTSDANGKATWSNNNSIIGTPDDDWRFNSGSSYASPIHHIGPVVIGRTGTTTHHIDVDNGANTGTTMGIGNNEYLQDGNNETQFSHNFVPLTDAYLNLGSSTNRWRTIYATNGTIQTSDANDKTNIQKIKYGVKDLAKLKTISFKWKNEHYLHQEIPSNKRETKIGLIAQDLEKVIPEVVYNHTWRPKSEKENKEFVKVENKYLGVNYEELVAVLVKAKQEQQLEIEQLEKETAELLQKVKLLKSN</sequence>
<feature type="signal peptide" evidence="2">
    <location>
        <begin position="1"/>
        <end position="20"/>
    </location>
</feature>
<keyword evidence="2" id="KW-0732">Signal</keyword>
<accession>A0A562LWX6</accession>
<protein>
    <submittedName>
        <fullName evidence="4">Endosialidase-like protein</fullName>
    </submittedName>
</protein>
<feature type="domain" description="Peptidase S74" evidence="3">
    <location>
        <begin position="280"/>
        <end position="395"/>
    </location>
</feature>
<dbReference type="RefSeq" id="WP_035117389.1">
    <property type="nucleotide sequence ID" value="NZ_AVBI01000012.1"/>
</dbReference>
<dbReference type="InterPro" id="IPR030392">
    <property type="entry name" value="S74_ICA"/>
</dbReference>
<feature type="coiled-coil region" evidence="1">
    <location>
        <begin position="374"/>
        <end position="408"/>
    </location>
</feature>
<evidence type="ECO:0000256" key="1">
    <source>
        <dbReference type="SAM" id="Coils"/>
    </source>
</evidence>
<reference evidence="4 5" key="1">
    <citation type="journal article" date="2015" name="Stand. Genomic Sci.">
        <title>Genomic Encyclopedia of Bacterial and Archaeal Type Strains, Phase III: the genomes of soil and plant-associated and newly described type strains.</title>
        <authorList>
            <person name="Whitman W.B."/>
            <person name="Woyke T."/>
            <person name="Klenk H.P."/>
            <person name="Zhou Y."/>
            <person name="Lilburn T.G."/>
            <person name="Beck B.J."/>
            <person name="De Vos P."/>
            <person name="Vandamme P."/>
            <person name="Eisen J.A."/>
            <person name="Garrity G."/>
            <person name="Hugenholtz P."/>
            <person name="Kyrpides N.C."/>
        </authorList>
    </citation>
    <scope>NUCLEOTIDE SEQUENCE [LARGE SCALE GENOMIC DNA]</scope>
    <source>
        <strain evidence="4 5">CGMCC 1.7270</strain>
    </source>
</reference>